<evidence type="ECO:0000256" key="7">
    <source>
        <dbReference type="SAM" id="Phobius"/>
    </source>
</evidence>
<dbReference type="InterPro" id="IPR020846">
    <property type="entry name" value="MFS_dom"/>
</dbReference>
<reference evidence="10" key="1">
    <citation type="journal article" date="2014" name="Proc. Natl. Acad. Sci. U.S.A.">
        <title>Extensive sampling of basidiomycete genomes demonstrates inadequacy of the white-rot/brown-rot paradigm for wood decay fungi.</title>
        <authorList>
            <person name="Riley R."/>
            <person name="Salamov A.A."/>
            <person name="Brown D.W."/>
            <person name="Nagy L.G."/>
            <person name="Floudas D."/>
            <person name="Held B.W."/>
            <person name="Levasseur A."/>
            <person name="Lombard V."/>
            <person name="Morin E."/>
            <person name="Otillar R."/>
            <person name="Lindquist E.A."/>
            <person name="Sun H."/>
            <person name="LaButti K.M."/>
            <person name="Schmutz J."/>
            <person name="Jabbour D."/>
            <person name="Luo H."/>
            <person name="Baker S.E."/>
            <person name="Pisabarro A.G."/>
            <person name="Walton J.D."/>
            <person name="Blanchette R.A."/>
            <person name="Henrissat B."/>
            <person name="Martin F."/>
            <person name="Cullen D."/>
            <person name="Hibbett D.S."/>
            <person name="Grigoriev I.V."/>
        </authorList>
    </citation>
    <scope>NUCLEOTIDE SEQUENCE [LARGE SCALE GENOMIC DNA]</scope>
    <source>
        <strain evidence="10">FD-172 SS1</strain>
    </source>
</reference>
<dbReference type="EMBL" id="KL198036">
    <property type="protein sequence ID" value="KDQ14707.1"/>
    <property type="molecule type" value="Genomic_DNA"/>
</dbReference>
<evidence type="ECO:0000256" key="2">
    <source>
        <dbReference type="ARBA" id="ARBA00022448"/>
    </source>
</evidence>
<protein>
    <recommendedName>
        <fullName evidence="8">Major facilitator superfamily (MFS) profile domain-containing protein</fullName>
    </recommendedName>
</protein>
<dbReference type="GO" id="GO:0022857">
    <property type="term" value="F:transmembrane transporter activity"/>
    <property type="evidence" value="ECO:0007669"/>
    <property type="project" value="InterPro"/>
</dbReference>
<evidence type="ECO:0000256" key="3">
    <source>
        <dbReference type="ARBA" id="ARBA00022692"/>
    </source>
</evidence>
<feature type="transmembrane region" description="Helical" evidence="7">
    <location>
        <begin position="335"/>
        <end position="354"/>
    </location>
</feature>
<feature type="domain" description="Major facilitator superfamily (MFS) profile" evidence="8">
    <location>
        <begin position="41"/>
        <end position="504"/>
    </location>
</feature>
<comment type="subcellular location">
    <subcellularLocation>
        <location evidence="1">Membrane</location>
        <topology evidence="1">Multi-pass membrane protein</topology>
    </subcellularLocation>
</comment>
<evidence type="ECO:0000256" key="4">
    <source>
        <dbReference type="ARBA" id="ARBA00022989"/>
    </source>
</evidence>
<dbReference type="InterPro" id="IPR036259">
    <property type="entry name" value="MFS_trans_sf"/>
</dbReference>
<feature type="transmembrane region" description="Helical" evidence="7">
    <location>
        <begin position="170"/>
        <end position="192"/>
    </location>
</feature>
<feature type="transmembrane region" description="Helical" evidence="7">
    <location>
        <begin position="366"/>
        <end position="388"/>
    </location>
</feature>
<dbReference type="HOGENOM" id="CLU_001265_54_6_1"/>
<evidence type="ECO:0000313" key="10">
    <source>
        <dbReference type="Proteomes" id="UP000027195"/>
    </source>
</evidence>
<evidence type="ECO:0000259" key="8">
    <source>
        <dbReference type="PROSITE" id="PS50850"/>
    </source>
</evidence>
<evidence type="ECO:0000256" key="6">
    <source>
        <dbReference type="SAM" id="MobiDB-lite"/>
    </source>
</evidence>
<feature type="transmembrane region" description="Helical" evidence="7">
    <location>
        <begin position="298"/>
        <end position="323"/>
    </location>
</feature>
<feature type="transmembrane region" description="Helical" evidence="7">
    <location>
        <begin position="212"/>
        <end position="236"/>
    </location>
</feature>
<name>A0A067MS73_BOTB1</name>
<feature type="region of interest" description="Disordered" evidence="6">
    <location>
        <begin position="1"/>
        <end position="27"/>
    </location>
</feature>
<dbReference type="PANTHER" id="PTHR23504">
    <property type="entry name" value="MAJOR FACILITATOR SUPERFAMILY DOMAIN-CONTAINING PROTEIN 10"/>
    <property type="match status" value="1"/>
</dbReference>
<keyword evidence="5 7" id="KW-0472">Membrane</keyword>
<evidence type="ECO:0000313" key="9">
    <source>
        <dbReference type="EMBL" id="KDQ14707.1"/>
    </source>
</evidence>
<dbReference type="OrthoDB" id="419616at2759"/>
<dbReference type="PANTHER" id="PTHR23504:SF15">
    <property type="entry name" value="MAJOR FACILITATOR SUPERFAMILY (MFS) PROFILE DOMAIN-CONTAINING PROTEIN"/>
    <property type="match status" value="1"/>
</dbReference>
<keyword evidence="2" id="KW-0813">Transport</keyword>
<feature type="compositionally biased region" description="Polar residues" evidence="6">
    <location>
        <begin position="1"/>
        <end position="11"/>
    </location>
</feature>
<feature type="transmembrane region" description="Helical" evidence="7">
    <location>
        <begin position="480"/>
        <end position="500"/>
    </location>
</feature>
<keyword evidence="3 7" id="KW-0812">Transmembrane</keyword>
<dbReference type="InParanoid" id="A0A067MS73"/>
<accession>A0A067MS73</accession>
<dbReference type="Gene3D" id="1.20.1250.20">
    <property type="entry name" value="MFS general substrate transporter like domains"/>
    <property type="match status" value="1"/>
</dbReference>
<feature type="transmembrane region" description="Helical" evidence="7">
    <location>
        <begin position="408"/>
        <end position="431"/>
    </location>
</feature>
<dbReference type="PRINTS" id="PR01035">
    <property type="entry name" value="TCRTETA"/>
</dbReference>
<dbReference type="Proteomes" id="UP000027195">
    <property type="component" value="Unassembled WGS sequence"/>
</dbReference>
<proteinExistence type="predicted"/>
<evidence type="ECO:0000256" key="1">
    <source>
        <dbReference type="ARBA" id="ARBA00004141"/>
    </source>
</evidence>
<dbReference type="SUPFAM" id="SSF103473">
    <property type="entry name" value="MFS general substrate transporter"/>
    <property type="match status" value="1"/>
</dbReference>
<feature type="transmembrane region" description="Helical" evidence="7">
    <location>
        <begin position="136"/>
        <end position="158"/>
    </location>
</feature>
<dbReference type="Pfam" id="PF07690">
    <property type="entry name" value="MFS_1"/>
    <property type="match status" value="1"/>
</dbReference>
<dbReference type="PROSITE" id="PS50850">
    <property type="entry name" value="MFS"/>
    <property type="match status" value="1"/>
</dbReference>
<evidence type="ECO:0000256" key="5">
    <source>
        <dbReference type="ARBA" id="ARBA00023136"/>
    </source>
</evidence>
<sequence>MTASGTPQSTADETHGHEYSEETPLKLKPAMRKATPLPLLQLTILCLARLAEPIAYTQIFPYINQMMEDLHVTDDPSQIGFYSGLVDSVFAVAQLATAYRWGKLSDRLGRLPVLLMGLCGAALSSISFGLSNSLAMAVITRSLAGALSGNVVVVSTMIGEMTDETNVARAVALPGICWSVGCIIGPLIGGTFSHPATRYPEIFGDIQFLHQFPYFLPSFISFMITVFSIVFAYCFVEETLPSKIAANAKKAASPLESKKRLPSYGSVTIVPAQPTPPLEEKELSAMELFYLPAPRSTFIATFMLAFISMGWEVVFTLFSYTRISLGGIERSTAQIGYALAGAGLFAGFFQLVIFPSLQRRFDNVPFMTCLMGIWPAAVLVIPLLGVVARLGLNPDGTISPEGESSIRVGIAGALMMSRVACMSFSLNMILIKNAAPSKGSLGAMYGLAQSAASIARAVSPAFVSSLFAVSIEKHIWGGNLVWAIMFALACLSVYTARNVIDGETKKWSEMEE</sequence>
<organism evidence="9 10">
    <name type="scientific">Botryobasidium botryosum (strain FD-172 SS1)</name>
    <dbReference type="NCBI Taxonomy" id="930990"/>
    <lineage>
        <taxon>Eukaryota</taxon>
        <taxon>Fungi</taxon>
        <taxon>Dikarya</taxon>
        <taxon>Basidiomycota</taxon>
        <taxon>Agaricomycotina</taxon>
        <taxon>Agaricomycetes</taxon>
        <taxon>Cantharellales</taxon>
        <taxon>Botryobasidiaceae</taxon>
        <taxon>Botryobasidium</taxon>
    </lineage>
</organism>
<dbReference type="AlphaFoldDB" id="A0A067MS73"/>
<dbReference type="GO" id="GO:0016020">
    <property type="term" value="C:membrane"/>
    <property type="evidence" value="ECO:0007669"/>
    <property type="project" value="UniProtKB-SubCell"/>
</dbReference>
<feature type="transmembrane region" description="Helical" evidence="7">
    <location>
        <begin position="111"/>
        <end position="130"/>
    </location>
</feature>
<dbReference type="CDD" id="cd17330">
    <property type="entry name" value="MFS_SLC46_TetA_like"/>
    <property type="match status" value="1"/>
</dbReference>
<feature type="compositionally biased region" description="Basic and acidic residues" evidence="6">
    <location>
        <begin position="12"/>
        <end position="25"/>
    </location>
</feature>
<gene>
    <name evidence="9" type="ORF">BOTBODRAFT_32469</name>
</gene>
<keyword evidence="4 7" id="KW-1133">Transmembrane helix</keyword>
<keyword evidence="10" id="KW-1185">Reference proteome</keyword>
<dbReference type="InterPro" id="IPR011701">
    <property type="entry name" value="MFS"/>
</dbReference>
<dbReference type="InterPro" id="IPR001958">
    <property type="entry name" value="Tet-R_TetA/multi-R_MdtG-like"/>
</dbReference>
<feature type="transmembrane region" description="Helical" evidence="7">
    <location>
        <begin position="443"/>
        <end position="468"/>
    </location>
</feature>